<dbReference type="SMART" id="SM00028">
    <property type="entry name" value="TPR"/>
    <property type="match status" value="3"/>
</dbReference>
<evidence type="ECO:0008006" key="4">
    <source>
        <dbReference type="Google" id="ProtNLM"/>
    </source>
</evidence>
<dbReference type="SUPFAM" id="SSF48452">
    <property type="entry name" value="TPR-like"/>
    <property type="match status" value="1"/>
</dbReference>
<name>A0A7S9L4C2_9PSED</name>
<proteinExistence type="predicted"/>
<dbReference type="Proteomes" id="UP000594430">
    <property type="component" value="Chromosome"/>
</dbReference>
<dbReference type="Gene3D" id="1.25.40.10">
    <property type="entry name" value="Tetratricopeptide repeat domain"/>
    <property type="match status" value="1"/>
</dbReference>
<evidence type="ECO:0000256" key="1">
    <source>
        <dbReference type="PROSITE-ProRule" id="PRU00339"/>
    </source>
</evidence>
<dbReference type="InterPro" id="IPR015374">
    <property type="entry name" value="ChAPs"/>
</dbReference>
<feature type="repeat" description="TPR" evidence="1">
    <location>
        <begin position="243"/>
        <end position="276"/>
    </location>
</feature>
<dbReference type="SUPFAM" id="SSF48371">
    <property type="entry name" value="ARM repeat"/>
    <property type="match status" value="1"/>
</dbReference>
<dbReference type="Pfam" id="PF09295">
    <property type="entry name" value="ChAPs"/>
    <property type="match status" value="1"/>
</dbReference>
<dbReference type="InterPro" id="IPR019734">
    <property type="entry name" value="TPR_rpt"/>
</dbReference>
<accession>A0A7S9L4C2</accession>
<dbReference type="PROSITE" id="PS50005">
    <property type="entry name" value="TPR"/>
    <property type="match status" value="2"/>
</dbReference>
<organism evidence="2 3">
    <name type="scientific">Pseudomonas fulva</name>
    <dbReference type="NCBI Taxonomy" id="47880"/>
    <lineage>
        <taxon>Bacteria</taxon>
        <taxon>Pseudomonadati</taxon>
        <taxon>Pseudomonadota</taxon>
        <taxon>Gammaproteobacteria</taxon>
        <taxon>Pseudomonadales</taxon>
        <taxon>Pseudomonadaceae</taxon>
        <taxon>Pseudomonas</taxon>
    </lineage>
</organism>
<reference evidence="2 3" key="1">
    <citation type="submission" date="2020-11" db="EMBL/GenBank/DDBJ databases">
        <title>Pseudomonas fulva producing VIM-24.</title>
        <authorList>
            <person name="Liu S."/>
        </authorList>
    </citation>
    <scope>NUCLEOTIDE SEQUENCE [LARGE SCALE GENOMIC DNA]</scope>
    <source>
        <strain evidence="2 3">ZDHY414</strain>
    </source>
</reference>
<dbReference type="AlphaFoldDB" id="A0A7S9L4C2"/>
<feature type="repeat" description="TPR" evidence="1">
    <location>
        <begin position="175"/>
        <end position="208"/>
    </location>
</feature>
<dbReference type="GO" id="GO:0005737">
    <property type="term" value="C:cytoplasm"/>
    <property type="evidence" value="ECO:0007669"/>
    <property type="project" value="UniProtKB-ARBA"/>
</dbReference>
<dbReference type="GeneID" id="93442336"/>
<dbReference type="RefSeq" id="WP_027914932.1">
    <property type="nucleotide sequence ID" value="NZ_CP014025.1"/>
</dbReference>
<gene>
    <name evidence="2" type="ORF">IZU98_11655</name>
</gene>
<dbReference type="GO" id="GO:0032991">
    <property type="term" value="C:protein-containing complex"/>
    <property type="evidence" value="ECO:0007669"/>
    <property type="project" value="UniProtKB-ARBA"/>
</dbReference>
<dbReference type="EMBL" id="CP064946">
    <property type="protein sequence ID" value="QPH47084.1"/>
    <property type="molecule type" value="Genomic_DNA"/>
</dbReference>
<evidence type="ECO:0000313" key="3">
    <source>
        <dbReference type="Proteomes" id="UP000594430"/>
    </source>
</evidence>
<sequence>MPRRTRYLIALLALMMLSALFGYLWRDVEPDQPALPPHSYVKALRQAHDGQPGAARVLYQQLQRHDLPAIRRAALYAELPNYPSALAFKLAQADLDHADAIVRRAAVSAISRLLPGPQRSLILGPLLEDSDQSVRFAAVGALLDVDADSMGLYLRALHEAIGAQEQVLLAQPQDVDAQVQLARLYLHEDEYAKAAAAIERALAGDNSNLDAVALKVTVLERQGAHDVARQVLADALAVTPDSAFLQHELGRWLIRHDQQEYALLALSRAVELEPDNAEYRLTLATTLHDLEQLDAAQRQLEAILSRAPANRQARVLLIEYWKASGQLQNVQVLLAELERQNPDDPFLQKDL</sequence>
<dbReference type="GO" id="GO:0016192">
    <property type="term" value="P:vesicle-mediated transport"/>
    <property type="evidence" value="ECO:0007669"/>
    <property type="project" value="UniProtKB-ARBA"/>
</dbReference>
<keyword evidence="1" id="KW-0802">TPR repeat</keyword>
<dbReference type="InterPro" id="IPR016024">
    <property type="entry name" value="ARM-type_fold"/>
</dbReference>
<dbReference type="GO" id="GO:0012505">
    <property type="term" value="C:endomembrane system"/>
    <property type="evidence" value="ECO:0007669"/>
    <property type="project" value="UniProtKB-ARBA"/>
</dbReference>
<protein>
    <recommendedName>
        <fullName evidence="4">Tetratricopeptide repeat protein</fullName>
    </recommendedName>
</protein>
<evidence type="ECO:0000313" key="2">
    <source>
        <dbReference type="EMBL" id="QPH47084.1"/>
    </source>
</evidence>
<dbReference type="InterPro" id="IPR011990">
    <property type="entry name" value="TPR-like_helical_dom_sf"/>
</dbReference>